<evidence type="ECO:0000313" key="3">
    <source>
        <dbReference type="EMBL" id="KAA1248583.1"/>
    </source>
</evidence>
<sequence length="376" mass="39284">MISGSAVKSGGPGPPAADVALLDPGNYPRRPRPPLGTVANADAGRVVEAHRMANNVVGPWEVDPSLVNGLLEQVHTTALPDAAFLTVLFPDLAPIAAAHHFLLGFSSGRSSVLPSTVLDIAVLRFATAGDAAAAATEMAAKNLTLPRDGVAATVLPIPRYPSTAANMAVVRQGFEAESFTAHGNYAFYLYAGSKDNPGVVVDLITKTLDLQQPLIDHFQATPADQFASLPMDPTGLLARTVPSAKPDVNQAAVYEAHAALHFSATPTASLTMFSKAGVQLMSADRTTVLQAVDPAGASKALESMLLTLTPWGDYQAVSGINGLPSAHCFARGPKGDQAIPRFMCIAAADRYAFKVSSNQDVDARQAIASQYLMLTS</sequence>
<gene>
    <name evidence="3" type="ORF">F0Q45_19800</name>
</gene>
<dbReference type="AlphaFoldDB" id="A0A5B1BMG5"/>
<protein>
    <submittedName>
        <fullName evidence="3">Uncharacterized protein</fullName>
    </submittedName>
</protein>
<feature type="domain" description="DUF7373" evidence="2">
    <location>
        <begin position="236"/>
        <end position="375"/>
    </location>
</feature>
<name>A0A5B1BMG5_MYCSI</name>
<accession>A0A5B1BMG5</accession>
<dbReference type="Proteomes" id="UP000324701">
    <property type="component" value="Unassembled WGS sequence"/>
</dbReference>
<evidence type="ECO:0000259" key="1">
    <source>
        <dbReference type="Pfam" id="PF24088"/>
    </source>
</evidence>
<dbReference type="Pfam" id="PF24088">
    <property type="entry name" value="DUF7373"/>
    <property type="match status" value="1"/>
</dbReference>
<dbReference type="OrthoDB" id="4569937at2"/>
<dbReference type="InterPro" id="IPR056463">
    <property type="entry name" value="DUF7373_C"/>
</dbReference>
<dbReference type="Pfam" id="PF24092">
    <property type="entry name" value="DUF7373_C"/>
    <property type="match status" value="1"/>
</dbReference>
<dbReference type="InterPro" id="IPR055797">
    <property type="entry name" value="DUF7373"/>
</dbReference>
<proteinExistence type="predicted"/>
<reference evidence="3 4" key="1">
    <citation type="submission" date="2019-09" db="EMBL/GenBank/DDBJ databases">
        <title>Report of infection by Mycobacterium simiae a patient suffering from pulmonary tuberculosis.</title>
        <authorList>
            <person name="Mohanty P.S."/>
            <person name="Bansal A.K."/>
            <person name="Singh H."/>
            <person name="Sharma S."/>
            <person name="Patil S.A."/>
            <person name="Upadhaya P."/>
            <person name="Singh P.K."/>
            <person name="Kumar D."/>
            <person name="Kumar S."/>
            <person name="Singh R.K."/>
            <person name="Chaudhary B."/>
        </authorList>
    </citation>
    <scope>NUCLEOTIDE SEQUENCE [LARGE SCALE GENOMIC DNA]</scope>
    <source>
        <strain evidence="3 4">JAL-560-SIM</strain>
    </source>
</reference>
<evidence type="ECO:0000259" key="2">
    <source>
        <dbReference type="Pfam" id="PF24092"/>
    </source>
</evidence>
<feature type="domain" description="DUF7373" evidence="1">
    <location>
        <begin position="36"/>
        <end position="231"/>
    </location>
</feature>
<comment type="caution">
    <text evidence="3">The sequence shown here is derived from an EMBL/GenBank/DDBJ whole genome shotgun (WGS) entry which is preliminary data.</text>
</comment>
<evidence type="ECO:0000313" key="4">
    <source>
        <dbReference type="Proteomes" id="UP000324701"/>
    </source>
</evidence>
<keyword evidence="4" id="KW-1185">Reference proteome</keyword>
<organism evidence="3 4">
    <name type="scientific">Mycobacterium simiae</name>
    <name type="common">Mycobacterium habana</name>
    <dbReference type="NCBI Taxonomy" id="1784"/>
    <lineage>
        <taxon>Bacteria</taxon>
        <taxon>Bacillati</taxon>
        <taxon>Actinomycetota</taxon>
        <taxon>Actinomycetes</taxon>
        <taxon>Mycobacteriales</taxon>
        <taxon>Mycobacteriaceae</taxon>
        <taxon>Mycobacterium</taxon>
        <taxon>Mycobacterium simiae complex</taxon>
    </lineage>
</organism>
<dbReference type="EMBL" id="VTZN01000147">
    <property type="protein sequence ID" value="KAA1248583.1"/>
    <property type="molecule type" value="Genomic_DNA"/>
</dbReference>